<name>A0ABY9Y8Q3_9GAMM</name>
<feature type="signal peptide" evidence="1">
    <location>
        <begin position="1"/>
        <end position="24"/>
    </location>
</feature>
<organism evidence="2 3">
    <name type="scientific">Stenotrophomonas aracearum</name>
    <dbReference type="NCBI Taxonomy" id="3003272"/>
    <lineage>
        <taxon>Bacteria</taxon>
        <taxon>Pseudomonadati</taxon>
        <taxon>Pseudomonadota</taxon>
        <taxon>Gammaproteobacteria</taxon>
        <taxon>Lysobacterales</taxon>
        <taxon>Lysobacteraceae</taxon>
        <taxon>Stenotrophomonas</taxon>
    </lineage>
</organism>
<dbReference type="RefSeq" id="WP_311181853.1">
    <property type="nucleotide sequence ID" value="NZ_CP115543.1"/>
</dbReference>
<dbReference type="Proteomes" id="UP001305421">
    <property type="component" value="Chromosome"/>
</dbReference>
<evidence type="ECO:0000256" key="1">
    <source>
        <dbReference type="SAM" id="SignalP"/>
    </source>
</evidence>
<gene>
    <name evidence="2" type="ORF">PDM28_10150</name>
</gene>
<proteinExistence type="predicted"/>
<dbReference type="InterPro" id="IPR029058">
    <property type="entry name" value="AB_hydrolase_fold"/>
</dbReference>
<protein>
    <recommendedName>
        <fullName evidence="4">Alpha/beta hydrolase</fullName>
    </recommendedName>
</protein>
<dbReference type="SUPFAM" id="SSF53474">
    <property type="entry name" value="alpha/beta-Hydrolases"/>
    <property type="match status" value="1"/>
</dbReference>
<feature type="chain" id="PRO_5046252017" description="Alpha/beta hydrolase" evidence="1">
    <location>
        <begin position="25"/>
        <end position="378"/>
    </location>
</feature>
<accession>A0ABY9Y8Q3</accession>
<keyword evidence="3" id="KW-1185">Reference proteome</keyword>
<dbReference type="EMBL" id="CP115543">
    <property type="protein sequence ID" value="WNH47073.1"/>
    <property type="molecule type" value="Genomic_DNA"/>
</dbReference>
<evidence type="ECO:0000313" key="2">
    <source>
        <dbReference type="EMBL" id="WNH47073.1"/>
    </source>
</evidence>
<evidence type="ECO:0008006" key="4">
    <source>
        <dbReference type="Google" id="ProtNLM"/>
    </source>
</evidence>
<reference evidence="2 3" key="1">
    <citation type="submission" date="2022-12" db="EMBL/GenBank/DDBJ databases">
        <title>Two new species, Stenotrophomonas aracearum and Stenotrophomonas oahuensis, isolated from Anthurium (Araceae family) in Hawaii.</title>
        <authorList>
            <person name="Chunag S.C."/>
            <person name="Dobhal S."/>
            <person name="Alvarez A."/>
            <person name="Arif M."/>
        </authorList>
    </citation>
    <scope>NUCLEOTIDE SEQUENCE [LARGE SCALE GENOMIC DNA]</scope>
    <source>
        <strain evidence="2 3">A5588</strain>
    </source>
</reference>
<dbReference type="Gene3D" id="3.40.50.1820">
    <property type="entry name" value="alpha/beta hydrolase"/>
    <property type="match status" value="1"/>
</dbReference>
<evidence type="ECO:0000313" key="3">
    <source>
        <dbReference type="Proteomes" id="UP001305421"/>
    </source>
</evidence>
<sequence>MRNARWLSLYLGLCTALLLPPAWSKAPEAPGTRTETGTLEGAPWRLDMPAHWNGELVMYAHGFEPIGTPRPDPWPGNAWTEALTQAGYAVAQSGYSSQGWAVTDAIADLERLRAQFVAQHPDTRHSWIIGFSMGGAVAIGTLERLPQHYSGGVSMCGANLPGDVLAAEMLTSLVAFEYFFPDAKGLPEGGLISPAAAAMPQGETYDAITAAFESNPVAAATLSRRLELKPGELAGTISLHTLVFQELVKRSGGVPVSNQQTVYSGFGDDTAFNAGVRRISADPEAAAELARELAMTGALQRPLVLQYNLDDPSVTPRFEPVYPALARKAGAASQLAQLPPVGSGHCQFTPQQVLDAVAMQSAAARATPAGSTGEAQRP</sequence>
<keyword evidence="1" id="KW-0732">Signal</keyword>